<reference evidence="2" key="1">
    <citation type="journal article" date="2019" name="Int. J. Syst. Evol. Microbiol.">
        <title>The Global Catalogue of Microorganisms (GCM) 10K type strain sequencing project: providing services to taxonomists for standard genome sequencing and annotation.</title>
        <authorList>
            <consortium name="The Broad Institute Genomics Platform"/>
            <consortium name="The Broad Institute Genome Sequencing Center for Infectious Disease"/>
            <person name="Wu L."/>
            <person name="Ma J."/>
        </authorList>
    </citation>
    <scope>NUCLEOTIDE SEQUENCE [LARGE SCALE GENOMIC DNA]</scope>
    <source>
        <strain evidence="2">KCTC 42182</strain>
    </source>
</reference>
<proteinExistence type="predicted"/>
<comment type="caution">
    <text evidence="1">The sequence shown here is derived from an EMBL/GenBank/DDBJ whole genome shotgun (WGS) entry which is preliminary data.</text>
</comment>
<keyword evidence="2" id="KW-1185">Reference proteome</keyword>
<dbReference type="EMBL" id="JBHRYJ010000003">
    <property type="protein sequence ID" value="MFC3677129.1"/>
    <property type="molecule type" value="Genomic_DNA"/>
</dbReference>
<protein>
    <submittedName>
        <fullName evidence="1">Uncharacterized protein</fullName>
    </submittedName>
</protein>
<gene>
    <name evidence="1" type="ORF">ACFOOQ_16350</name>
</gene>
<sequence length="133" mass="14290">MLADFPERCAYGMVRSMKVGIWLRRLLPILAIVGLVAGPFTAPVTSAAMAAASDMSMPQMADDMPCCPHEKPAVPDCQKTCPLMATCMAKCFSVTPTLSSLAFIFWDQSDAMRPSDVLGDALAIEPPARPPRT</sequence>
<evidence type="ECO:0000313" key="1">
    <source>
        <dbReference type="EMBL" id="MFC3677129.1"/>
    </source>
</evidence>
<accession>A0ABV7VHY2</accession>
<organism evidence="1 2">
    <name type="scientific">Ferrovibrio xuzhouensis</name>
    <dbReference type="NCBI Taxonomy" id="1576914"/>
    <lineage>
        <taxon>Bacteria</taxon>
        <taxon>Pseudomonadati</taxon>
        <taxon>Pseudomonadota</taxon>
        <taxon>Alphaproteobacteria</taxon>
        <taxon>Rhodospirillales</taxon>
        <taxon>Rhodospirillaceae</taxon>
        <taxon>Ferrovibrio</taxon>
    </lineage>
</organism>
<name>A0ABV7VHY2_9PROT</name>
<dbReference type="Proteomes" id="UP001595711">
    <property type="component" value="Unassembled WGS sequence"/>
</dbReference>
<evidence type="ECO:0000313" key="2">
    <source>
        <dbReference type="Proteomes" id="UP001595711"/>
    </source>
</evidence>